<dbReference type="PANTHER" id="PTHR42084:SF1">
    <property type="entry name" value="SERINE_THREONINE-PROTEIN KINASE PPK6"/>
    <property type="match status" value="1"/>
</dbReference>
<feature type="compositionally biased region" description="Polar residues" evidence="1">
    <location>
        <begin position="56"/>
        <end position="77"/>
    </location>
</feature>
<dbReference type="AlphaFoldDB" id="A0A8H3I8J7"/>
<evidence type="ECO:0000313" key="2">
    <source>
        <dbReference type="EMBL" id="CAF9908993.1"/>
    </source>
</evidence>
<keyword evidence="3" id="KW-1185">Reference proteome</keyword>
<protein>
    <submittedName>
        <fullName evidence="2">Uncharacterized protein</fullName>
    </submittedName>
</protein>
<sequence>MSLDLQKAFGYYKEENPSGPGNQWGDQDAGVRLTEADDFGDFEAPESEIQIPAERSSVQNYPFTSGTAQVQSKTQLGKSVLGQERPDCADLDDDWGDFIDHPEESHTKQFAYEGKARLNNGQSSERVGDASLSITSSNPYANPSEPPQTASLPESDSKKQSSIQSISSVGVTLPTNIPPPSTLLFLAATLLQSLPAEIKTLLAEWKPSPGQPTDIGQATLDQVKLELSFTRAIARIIAGRKLRWKRDTRLSQSMKMGPAQAGKSGGMKLTGIDRMESRREDQEAAEAVRIWKQHVGGLRASVANAKVHHPGSDLAIPEIAEMMPVRAAKGSEGALTAPKCCLLCGLKREERVEKVDVNVEDSFGEWWTEHWGHYECRKFWETHEGSLQQR</sequence>
<evidence type="ECO:0000256" key="1">
    <source>
        <dbReference type="SAM" id="MobiDB-lite"/>
    </source>
</evidence>
<gene>
    <name evidence="2" type="ORF">HETSPECPRED_008788</name>
</gene>
<evidence type="ECO:0000313" key="3">
    <source>
        <dbReference type="Proteomes" id="UP000664521"/>
    </source>
</evidence>
<feature type="region of interest" description="Disordered" evidence="1">
    <location>
        <begin position="9"/>
        <end position="31"/>
    </location>
</feature>
<dbReference type="EMBL" id="CAJPDS010000007">
    <property type="protein sequence ID" value="CAF9908993.1"/>
    <property type="molecule type" value="Genomic_DNA"/>
</dbReference>
<name>A0A8H3I8J7_9LECA</name>
<organism evidence="2 3">
    <name type="scientific">Heterodermia speciosa</name>
    <dbReference type="NCBI Taxonomy" id="116794"/>
    <lineage>
        <taxon>Eukaryota</taxon>
        <taxon>Fungi</taxon>
        <taxon>Dikarya</taxon>
        <taxon>Ascomycota</taxon>
        <taxon>Pezizomycotina</taxon>
        <taxon>Lecanoromycetes</taxon>
        <taxon>OSLEUM clade</taxon>
        <taxon>Lecanoromycetidae</taxon>
        <taxon>Caliciales</taxon>
        <taxon>Physciaceae</taxon>
        <taxon>Heterodermia</taxon>
    </lineage>
</organism>
<feature type="region of interest" description="Disordered" evidence="1">
    <location>
        <begin position="45"/>
        <end position="101"/>
    </location>
</feature>
<dbReference type="PANTHER" id="PTHR42084">
    <property type="entry name" value="YALI0E26631P"/>
    <property type="match status" value="1"/>
</dbReference>
<feature type="compositionally biased region" description="Polar residues" evidence="1">
    <location>
        <begin position="132"/>
        <end position="154"/>
    </location>
</feature>
<dbReference type="OrthoDB" id="5420391at2759"/>
<feature type="region of interest" description="Disordered" evidence="1">
    <location>
        <begin position="119"/>
        <end position="163"/>
    </location>
</feature>
<proteinExistence type="predicted"/>
<accession>A0A8H3I8J7</accession>
<dbReference type="Proteomes" id="UP000664521">
    <property type="component" value="Unassembled WGS sequence"/>
</dbReference>
<comment type="caution">
    <text evidence="2">The sequence shown here is derived from an EMBL/GenBank/DDBJ whole genome shotgun (WGS) entry which is preliminary data.</text>
</comment>
<reference evidence="2" key="1">
    <citation type="submission" date="2021-03" db="EMBL/GenBank/DDBJ databases">
        <authorList>
            <person name="Tagirdzhanova G."/>
        </authorList>
    </citation>
    <scope>NUCLEOTIDE SEQUENCE</scope>
</reference>